<dbReference type="InterPro" id="IPR024623">
    <property type="entry name" value="YtxH"/>
</dbReference>
<keyword evidence="1" id="KW-0812">Transmembrane</keyword>
<protein>
    <recommendedName>
        <fullName evidence="3">YtxH domain-containing protein</fullName>
    </recommendedName>
</protein>
<organism evidence="2">
    <name type="scientific">marine metagenome</name>
    <dbReference type="NCBI Taxonomy" id="408172"/>
    <lineage>
        <taxon>unclassified sequences</taxon>
        <taxon>metagenomes</taxon>
        <taxon>ecological metagenomes</taxon>
    </lineage>
</organism>
<accession>A0A382P6Q8</accession>
<dbReference type="AlphaFoldDB" id="A0A382P6Q8"/>
<dbReference type="Pfam" id="PF12732">
    <property type="entry name" value="YtxH"/>
    <property type="match status" value="1"/>
</dbReference>
<name>A0A382P6Q8_9ZZZZ</name>
<feature type="transmembrane region" description="Helical" evidence="1">
    <location>
        <begin position="20"/>
        <end position="38"/>
    </location>
</feature>
<evidence type="ECO:0000313" key="2">
    <source>
        <dbReference type="EMBL" id="SVC68305.1"/>
    </source>
</evidence>
<dbReference type="EMBL" id="UINC01104840">
    <property type="protein sequence ID" value="SVC68305.1"/>
    <property type="molecule type" value="Genomic_DNA"/>
</dbReference>
<sequence length="81" mass="8798">MPYQRFYPQQSQSRGAGSFLSGFVAGALIGVVAGILLAPHKGEVTRRKIVRQAGDKRDEVIEAVEDLVERCPPSNGDQAEE</sequence>
<keyword evidence="1" id="KW-1133">Transmembrane helix</keyword>
<evidence type="ECO:0000256" key="1">
    <source>
        <dbReference type="SAM" id="Phobius"/>
    </source>
</evidence>
<reference evidence="2" key="1">
    <citation type="submission" date="2018-05" db="EMBL/GenBank/DDBJ databases">
        <authorList>
            <person name="Lanie J.A."/>
            <person name="Ng W.-L."/>
            <person name="Kazmierczak K.M."/>
            <person name="Andrzejewski T.M."/>
            <person name="Davidsen T.M."/>
            <person name="Wayne K.J."/>
            <person name="Tettelin H."/>
            <person name="Glass J.I."/>
            <person name="Rusch D."/>
            <person name="Podicherti R."/>
            <person name="Tsui H.-C.T."/>
            <person name="Winkler M.E."/>
        </authorList>
    </citation>
    <scope>NUCLEOTIDE SEQUENCE</scope>
</reference>
<proteinExistence type="predicted"/>
<keyword evidence="1" id="KW-0472">Membrane</keyword>
<gene>
    <name evidence="2" type="ORF">METZ01_LOCUS321159</name>
</gene>
<evidence type="ECO:0008006" key="3">
    <source>
        <dbReference type="Google" id="ProtNLM"/>
    </source>
</evidence>